<organism evidence="2 3">
    <name type="scientific">Dactylosporangium vinaceum</name>
    <dbReference type="NCBI Taxonomy" id="53362"/>
    <lineage>
        <taxon>Bacteria</taxon>
        <taxon>Bacillati</taxon>
        <taxon>Actinomycetota</taxon>
        <taxon>Actinomycetes</taxon>
        <taxon>Micromonosporales</taxon>
        <taxon>Micromonosporaceae</taxon>
        <taxon>Dactylosporangium</taxon>
    </lineage>
</organism>
<dbReference type="Pfam" id="PF00975">
    <property type="entry name" value="Thioesterase"/>
    <property type="match status" value="1"/>
</dbReference>
<sequence length="247" mass="26445">MSAAVDMGRLVPLVRRGDRPACVLLPGAGGGINPYLRLAGHLGRFYNVFAVRGAGLVEGEEPEDDIAVMADSALRALAPAGRPAIVPRLVLGWSLGGAVAWEMCVRLAGDGHRPDLVIVDSSPLPRVSDVEADALVREQIVAMLGPRPDPRTRERVRSAFRAHGDALAGYSAQRTYAGRVLLLMCQDDSTDVRPAAVRRWRMLAADLREDRLDAGHYAVFDPEHLAQLTGALDGFLALDAAGRAEVS</sequence>
<dbReference type="EMBL" id="JBHMCA010000021">
    <property type="protein sequence ID" value="MFB9443443.1"/>
    <property type="molecule type" value="Genomic_DNA"/>
</dbReference>
<dbReference type="GO" id="GO:0016787">
    <property type="term" value="F:hydrolase activity"/>
    <property type="evidence" value="ECO:0007669"/>
    <property type="project" value="UniProtKB-KW"/>
</dbReference>
<gene>
    <name evidence="2" type="ORF">ACFFTR_10140</name>
</gene>
<accession>A0ABV5M3K5</accession>
<dbReference type="Proteomes" id="UP001589608">
    <property type="component" value="Unassembled WGS sequence"/>
</dbReference>
<name>A0ABV5M3K5_9ACTN</name>
<evidence type="ECO:0000259" key="1">
    <source>
        <dbReference type="Pfam" id="PF00975"/>
    </source>
</evidence>
<dbReference type="SUPFAM" id="SSF53474">
    <property type="entry name" value="alpha/beta-Hydrolases"/>
    <property type="match status" value="1"/>
</dbReference>
<dbReference type="Gene3D" id="3.40.50.1820">
    <property type="entry name" value="alpha/beta hydrolase"/>
    <property type="match status" value="1"/>
</dbReference>
<keyword evidence="3" id="KW-1185">Reference proteome</keyword>
<comment type="caution">
    <text evidence="2">The sequence shown here is derived from an EMBL/GenBank/DDBJ whole genome shotgun (WGS) entry which is preliminary data.</text>
</comment>
<dbReference type="RefSeq" id="WP_246655640.1">
    <property type="nucleotide sequence ID" value="NZ_CP061913.1"/>
</dbReference>
<evidence type="ECO:0000313" key="2">
    <source>
        <dbReference type="EMBL" id="MFB9443443.1"/>
    </source>
</evidence>
<dbReference type="InterPro" id="IPR029058">
    <property type="entry name" value="AB_hydrolase_fold"/>
</dbReference>
<protein>
    <submittedName>
        <fullName evidence="2">Alpha/beta fold hydrolase</fullName>
    </submittedName>
</protein>
<proteinExistence type="predicted"/>
<dbReference type="InterPro" id="IPR001031">
    <property type="entry name" value="Thioesterase"/>
</dbReference>
<evidence type="ECO:0000313" key="3">
    <source>
        <dbReference type="Proteomes" id="UP001589608"/>
    </source>
</evidence>
<keyword evidence="2" id="KW-0378">Hydrolase</keyword>
<feature type="domain" description="Thioesterase" evidence="1">
    <location>
        <begin position="23"/>
        <end position="228"/>
    </location>
</feature>
<reference evidence="2 3" key="1">
    <citation type="submission" date="2024-09" db="EMBL/GenBank/DDBJ databases">
        <authorList>
            <person name="Sun Q."/>
            <person name="Mori K."/>
        </authorList>
    </citation>
    <scope>NUCLEOTIDE SEQUENCE [LARGE SCALE GENOMIC DNA]</scope>
    <source>
        <strain evidence="2 3">JCM 3307</strain>
    </source>
</reference>